<keyword evidence="1" id="KW-0812">Transmembrane</keyword>
<dbReference type="OrthoDB" id="6335165at2"/>
<reference evidence="2 3" key="1">
    <citation type="submission" date="2019-04" db="EMBL/GenBank/DDBJ databases">
        <title>Salinimonas iocasae sp. nov., a halophilic bacterium isolated from the outer tube casing of tubeworms in Okinawa Trough.</title>
        <authorList>
            <person name="Zhang H."/>
            <person name="Wang H."/>
            <person name="Li C."/>
        </authorList>
    </citation>
    <scope>NUCLEOTIDE SEQUENCE [LARGE SCALE GENOMIC DNA]</scope>
    <source>
        <strain evidence="2 3">KX18D6</strain>
    </source>
</reference>
<keyword evidence="1" id="KW-1133">Transmembrane helix</keyword>
<dbReference type="Proteomes" id="UP000304912">
    <property type="component" value="Chromosome"/>
</dbReference>
<proteinExistence type="predicted"/>
<dbReference type="RefSeq" id="WP_139755231.1">
    <property type="nucleotide sequence ID" value="NZ_CP039852.1"/>
</dbReference>
<evidence type="ECO:0000313" key="2">
    <source>
        <dbReference type="EMBL" id="QCZ92478.1"/>
    </source>
</evidence>
<dbReference type="AlphaFoldDB" id="A0A5B7YAJ0"/>
<keyword evidence="1" id="KW-0472">Membrane</keyword>
<dbReference type="KEGG" id="salk:FBQ74_02865"/>
<organism evidence="2 3">
    <name type="scientific">Salinimonas iocasae</name>
    <dbReference type="NCBI Taxonomy" id="2572577"/>
    <lineage>
        <taxon>Bacteria</taxon>
        <taxon>Pseudomonadati</taxon>
        <taxon>Pseudomonadota</taxon>
        <taxon>Gammaproteobacteria</taxon>
        <taxon>Alteromonadales</taxon>
        <taxon>Alteromonadaceae</taxon>
        <taxon>Alteromonas/Salinimonas group</taxon>
        <taxon>Salinimonas</taxon>
    </lineage>
</organism>
<protein>
    <submittedName>
        <fullName evidence="2">Intracellular growth attenuator family protein</fullName>
    </submittedName>
</protein>
<evidence type="ECO:0000256" key="1">
    <source>
        <dbReference type="SAM" id="Phobius"/>
    </source>
</evidence>
<accession>A0A5B7YAJ0</accession>
<feature type="transmembrane region" description="Helical" evidence="1">
    <location>
        <begin position="91"/>
        <end position="113"/>
    </location>
</feature>
<evidence type="ECO:0000313" key="3">
    <source>
        <dbReference type="Proteomes" id="UP000304912"/>
    </source>
</evidence>
<feature type="transmembrane region" description="Helical" evidence="1">
    <location>
        <begin position="65"/>
        <end position="85"/>
    </location>
</feature>
<sequence length="161" mass="18499">MQLDGTPSSSQTVKPSNVTPLFRRERVRLHDGQTTSKALERRWNNRLQLLLKAEFSLQRANRLRAFSLTLIVIAALTLGFSLYTAPVVSPWVFIAEVSIIALGSIMLPACLWFSKECRRHRDQLSRKFYESNHEVEYRDDALVLINRSTYTAVTKVLFTDI</sequence>
<keyword evidence="3" id="KW-1185">Reference proteome</keyword>
<dbReference type="EMBL" id="CP039852">
    <property type="protein sequence ID" value="QCZ92478.1"/>
    <property type="molecule type" value="Genomic_DNA"/>
</dbReference>
<name>A0A5B7YAJ0_9ALTE</name>
<gene>
    <name evidence="2" type="ORF">FBQ74_02865</name>
</gene>